<evidence type="ECO:0000313" key="8">
    <source>
        <dbReference type="Proteomes" id="UP000032141"/>
    </source>
</evidence>
<keyword evidence="3" id="KW-0347">Helicase</keyword>
<evidence type="ECO:0000256" key="5">
    <source>
        <dbReference type="SAM" id="Coils"/>
    </source>
</evidence>
<evidence type="ECO:0000256" key="1">
    <source>
        <dbReference type="ARBA" id="ARBA00022741"/>
    </source>
</evidence>
<keyword evidence="1" id="KW-0547">Nucleotide-binding</keyword>
<dbReference type="GO" id="GO:0016787">
    <property type="term" value="F:hydrolase activity"/>
    <property type="evidence" value="ECO:0007669"/>
    <property type="project" value="UniProtKB-KW"/>
</dbReference>
<keyword evidence="5" id="KW-0175">Coiled coil</keyword>
<dbReference type="OMA" id="QETDHEV"/>
<keyword evidence="8" id="KW-1185">Reference proteome</keyword>
<dbReference type="GO" id="GO:0003676">
    <property type="term" value="F:nucleic acid binding"/>
    <property type="evidence" value="ECO:0007669"/>
    <property type="project" value="InterPro"/>
</dbReference>
<evidence type="ECO:0000313" key="7">
    <source>
        <dbReference type="EnsemblPlants" id="Bo4g111110.1"/>
    </source>
</evidence>
<dbReference type="GO" id="GO:0005829">
    <property type="term" value="C:cytosol"/>
    <property type="evidence" value="ECO:0007669"/>
    <property type="project" value="TreeGrafter"/>
</dbReference>
<dbReference type="SUPFAM" id="SSF52540">
    <property type="entry name" value="P-loop containing nucleoside triphosphate hydrolases"/>
    <property type="match status" value="1"/>
</dbReference>
<dbReference type="PROSITE" id="PS51192">
    <property type="entry name" value="HELICASE_ATP_BIND_1"/>
    <property type="match status" value="1"/>
</dbReference>
<protein>
    <recommendedName>
        <fullName evidence="6">Helicase ATP-binding domain-containing protein</fullName>
    </recommendedName>
</protein>
<reference evidence="7" key="2">
    <citation type="submission" date="2015-03" db="UniProtKB">
        <authorList>
            <consortium name="EnsemblPlants"/>
        </authorList>
    </citation>
    <scope>IDENTIFICATION</scope>
</reference>
<dbReference type="GO" id="GO:0016567">
    <property type="term" value="P:protein ubiquitination"/>
    <property type="evidence" value="ECO:0007669"/>
    <property type="project" value="UniProtKB-UniPathway"/>
</dbReference>
<organism evidence="7 8">
    <name type="scientific">Brassica oleracea var. oleracea</name>
    <dbReference type="NCBI Taxonomy" id="109376"/>
    <lineage>
        <taxon>Eukaryota</taxon>
        <taxon>Viridiplantae</taxon>
        <taxon>Streptophyta</taxon>
        <taxon>Embryophyta</taxon>
        <taxon>Tracheophyta</taxon>
        <taxon>Spermatophyta</taxon>
        <taxon>Magnoliopsida</taxon>
        <taxon>eudicotyledons</taxon>
        <taxon>Gunneridae</taxon>
        <taxon>Pentapetalae</taxon>
        <taxon>rosids</taxon>
        <taxon>malvids</taxon>
        <taxon>Brassicales</taxon>
        <taxon>Brassicaceae</taxon>
        <taxon>Brassiceae</taxon>
        <taxon>Brassica</taxon>
    </lineage>
</organism>
<accession>A0A0D3BX95</accession>
<dbReference type="Gramene" id="Bo4g111110.1">
    <property type="protein sequence ID" value="Bo4g111110.1"/>
    <property type="gene ID" value="Bo4g111110"/>
</dbReference>
<dbReference type="InterPro" id="IPR014001">
    <property type="entry name" value="Helicase_ATP-bd"/>
</dbReference>
<dbReference type="Gene3D" id="3.40.50.300">
    <property type="entry name" value="P-loop containing nucleotide triphosphate hydrolases"/>
    <property type="match status" value="1"/>
</dbReference>
<dbReference type="GO" id="GO:0003724">
    <property type="term" value="F:RNA helicase activity"/>
    <property type="evidence" value="ECO:0007669"/>
    <property type="project" value="TreeGrafter"/>
</dbReference>
<dbReference type="InterPro" id="IPR011545">
    <property type="entry name" value="DEAD/DEAH_box_helicase_dom"/>
</dbReference>
<evidence type="ECO:0000256" key="3">
    <source>
        <dbReference type="ARBA" id="ARBA00022806"/>
    </source>
</evidence>
<reference evidence="7 8" key="1">
    <citation type="journal article" date="2014" name="Genome Biol.">
        <title>Transcriptome and methylome profiling reveals relics of genome dominance in the mesopolyploid Brassica oleracea.</title>
        <authorList>
            <person name="Parkin I.A."/>
            <person name="Koh C."/>
            <person name="Tang H."/>
            <person name="Robinson S.J."/>
            <person name="Kagale S."/>
            <person name="Clarke W.E."/>
            <person name="Town C.D."/>
            <person name="Nixon J."/>
            <person name="Krishnakumar V."/>
            <person name="Bidwell S.L."/>
            <person name="Denoeud F."/>
            <person name="Belcram H."/>
            <person name="Links M.G."/>
            <person name="Just J."/>
            <person name="Clarke C."/>
            <person name="Bender T."/>
            <person name="Huebert T."/>
            <person name="Mason A.S."/>
            <person name="Pires J.C."/>
            <person name="Barker G."/>
            <person name="Moore J."/>
            <person name="Walley P.G."/>
            <person name="Manoli S."/>
            <person name="Batley J."/>
            <person name="Edwards D."/>
            <person name="Nelson M.N."/>
            <person name="Wang X."/>
            <person name="Paterson A.H."/>
            <person name="King G."/>
            <person name="Bancroft I."/>
            <person name="Chalhoub B."/>
            <person name="Sharpe A.G."/>
        </authorList>
    </citation>
    <scope>NUCLEOTIDE SEQUENCE</scope>
    <source>
        <strain evidence="7 8">cv. TO1000</strain>
    </source>
</reference>
<dbReference type="InterPro" id="IPR050079">
    <property type="entry name" value="DEAD_box_RNA_helicase"/>
</dbReference>
<dbReference type="GO" id="GO:0005524">
    <property type="term" value="F:ATP binding"/>
    <property type="evidence" value="ECO:0007669"/>
    <property type="project" value="UniProtKB-KW"/>
</dbReference>
<feature type="coiled-coil region" evidence="5">
    <location>
        <begin position="85"/>
        <end position="112"/>
    </location>
</feature>
<evidence type="ECO:0000259" key="6">
    <source>
        <dbReference type="PROSITE" id="PS51192"/>
    </source>
</evidence>
<dbReference type="PANTHER" id="PTHR47959">
    <property type="entry name" value="ATP-DEPENDENT RNA HELICASE RHLE-RELATED"/>
    <property type="match status" value="1"/>
</dbReference>
<keyword evidence="4" id="KW-0067">ATP-binding</keyword>
<dbReference type="UniPathway" id="UPA00143"/>
<feature type="domain" description="Helicase ATP-binding" evidence="6">
    <location>
        <begin position="1"/>
        <end position="154"/>
    </location>
</feature>
<keyword evidence="2" id="KW-0378">Hydrolase</keyword>
<dbReference type="HOGENOM" id="CLU_1706717_0_0_1"/>
<dbReference type="Pfam" id="PF00270">
    <property type="entry name" value="DEAD"/>
    <property type="match status" value="1"/>
</dbReference>
<proteinExistence type="predicted"/>
<dbReference type="InterPro" id="IPR027417">
    <property type="entry name" value="P-loop_NTPase"/>
</dbReference>
<sequence>MKVLIFKLLRQETDHEVSKDTLYVLCHICLVSLVFCLSEATTQIKGSGKNRGALIVREADNMLWMVDKLIRKKYNKEISKDHKVLSKFRHECERAKRALNNQHQNYRKYEELGEVEYLVLDEADQMLAVGFEEAVESILENLPQKRHSMLFSAT</sequence>
<dbReference type="EnsemblPlants" id="Bo4g111110.1">
    <property type="protein sequence ID" value="Bo4g111110.1"/>
    <property type="gene ID" value="Bo4g111110"/>
</dbReference>
<dbReference type="PANTHER" id="PTHR47959:SF1">
    <property type="entry name" value="ATP-DEPENDENT RNA HELICASE DBPA"/>
    <property type="match status" value="1"/>
</dbReference>
<evidence type="ECO:0000256" key="4">
    <source>
        <dbReference type="ARBA" id="ARBA00022840"/>
    </source>
</evidence>
<evidence type="ECO:0000256" key="2">
    <source>
        <dbReference type="ARBA" id="ARBA00022801"/>
    </source>
</evidence>
<dbReference type="eggNOG" id="KOG0331">
    <property type="taxonomic scope" value="Eukaryota"/>
</dbReference>
<name>A0A0D3BX95_BRAOL</name>
<dbReference type="AlphaFoldDB" id="A0A0D3BX95"/>
<dbReference type="Proteomes" id="UP000032141">
    <property type="component" value="Chromosome C4"/>
</dbReference>